<organism evidence="1">
    <name type="scientific">Vecturithrix granuli</name>
    <dbReference type="NCBI Taxonomy" id="1499967"/>
    <lineage>
        <taxon>Bacteria</taxon>
        <taxon>Candidatus Moduliflexota</taxon>
        <taxon>Candidatus Vecturitrichia</taxon>
        <taxon>Candidatus Vecturitrichales</taxon>
        <taxon>Candidatus Vecturitrichaceae</taxon>
        <taxon>Candidatus Vecturithrix</taxon>
    </lineage>
</organism>
<name>A0A081BYB5_VECG1</name>
<dbReference type="STRING" id="1499967.U27_04285"/>
<evidence type="ECO:0000313" key="2">
    <source>
        <dbReference type="Proteomes" id="UP000030661"/>
    </source>
</evidence>
<sequence>MQVICNTTPFIALAAVNEIRLLQQIYTSVIVPEAVVEELKVGGAIQTPNLTELEWIRIVPNVTTVEDRLLFQLDYGERHVILNALQLKADLVLIDDRVARNIAEYLGIQVKGTLGVLIEAKRQGFIGSFRQIAFAMQAQGIRFSSRLIEELAKAINE</sequence>
<evidence type="ECO:0000313" key="1">
    <source>
        <dbReference type="EMBL" id="GAK57320.1"/>
    </source>
</evidence>
<dbReference type="AlphaFoldDB" id="A0A081BYB5"/>
<gene>
    <name evidence="1" type="ORF">U27_04285</name>
</gene>
<reference evidence="1" key="1">
    <citation type="journal article" date="2015" name="PeerJ">
        <title>First genomic representation of candidate bacterial phylum KSB3 points to enhanced environmental sensing as a trigger of wastewater bulking.</title>
        <authorList>
            <person name="Sekiguchi Y."/>
            <person name="Ohashi A."/>
            <person name="Parks D.H."/>
            <person name="Yamauchi T."/>
            <person name="Tyson G.W."/>
            <person name="Hugenholtz P."/>
        </authorList>
    </citation>
    <scope>NUCLEOTIDE SEQUENCE [LARGE SCALE GENOMIC DNA]</scope>
</reference>
<dbReference type="Proteomes" id="UP000030661">
    <property type="component" value="Unassembled WGS sequence"/>
</dbReference>
<dbReference type="HOGENOM" id="CLU_115769_0_0_0"/>
<protein>
    <recommendedName>
        <fullName evidence="3">DUF3368 domain-containing protein</fullName>
    </recommendedName>
</protein>
<keyword evidence="2" id="KW-1185">Reference proteome</keyword>
<dbReference type="PANTHER" id="PTHR39550:SF1">
    <property type="entry name" value="SLL0658 PROTEIN"/>
    <property type="match status" value="1"/>
</dbReference>
<dbReference type="eggNOG" id="COG2405">
    <property type="taxonomic scope" value="Bacteria"/>
</dbReference>
<evidence type="ECO:0008006" key="3">
    <source>
        <dbReference type="Google" id="ProtNLM"/>
    </source>
</evidence>
<dbReference type="InterPro" id="IPR021799">
    <property type="entry name" value="PIN-like_prokaryotic"/>
</dbReference>
<proteinExistence type="predicted"/>
<accession>A0A081BYB5</accession>
<dbReference type="Pfam" id="PF11848">
    <property type="entry name" value="DUF3368"/>
    <property type="match status" value="1"/>
</dbReference>
<dbReference type="PANTHER" id="PTHR39550">
    <property type="entry name" value="SLL0658 PROTEIN"/>
    <property type="match status" value="1"/>
</dbReference>
<dbReference type="EMBL" id="DF820465">
    <property type="protein sequence ID" value="GAK57320.1"/>
    <property type="molecule type" value="Genomic_DNA"/>
</dbReference>